<keyword evidence="2" id="KW-0134">Cell wall</keyword>
<evidence type="ECO:0000313" key="9">
    <source>
        <dbReference type="Proteomes" id="UP000274822"/>
    </source>
</evidence>
<evidence type="ECO:0000256" key="1">
    <source>
        <dbReference type="ARBA" id="ARBA00004191"/>
    </source>
</evidence>
<feature type="region of interest" description="Disordered" evidence="6">
    <location>
        <begin position="341"/>
        <end position="361"/>
    </location>
</feature>
<dbReference type="PANTHER" id="PTHR31018:SF3">
    <property type="entry name" value="RECEPTOR PROTEIN-TYROSINE KINASE"/>
    <property type="match status" value="1"/>
</dbReference>
<dbReference type="AlphaFoldDB" id="A0A433QWD2"/>
<comment type="caution">
    <text evidence="8">The sequence shown here is derived from an EMBL/GenBank/DDBJ whole genome shotgun (WGS) entry which is preliminary data.</text>
</comment>
<dbReference type="GO" id="GO:0009277">
    <property type="term" value="C:fungal-type cell wall"/>
    <property type="evidence" value="ECO:0007669"/>
    <property type="project" value="TreeGrafter"/>
</dbReference>
<evidence type="ECO:0000256" key="3">
    <source>
        <dbReference type="ARBA" id="ARBA00022525"/>
    </source>
</evidence>
<keyword evidence="3" id="KW-0964">Secreted</keyword>
<dbReference type="EMBL" id="RBNJ01000725">
    <property type="protein sequence ID" value="RUS34112.1"/>
    <property type="molecule type" value="Genomic_DNA"/>
</dbReference>
<comment type="subcellular location">
    <subcellularLocation>
        <location evidence="1">Secreted</location>
        <location evidence="1">Cell wall</location>
    </subcellularLocation>
</comment>
<accession>A0A433QWD2</accession>
<dbReference type="PANTHER" id="PTHR31018">
    <property type="entry name" value="SPORULATION-SPECIFIC PROTEIN-RELATED"/>
    <property type="match status" value="1"/>
</dbReference>
<dbReference type="Proteomes" id="UP000274822">
    <property type="component" value="Unassembled WGS sequence"/>
</dbReference>
<evidence type="ECO:0000259" key="7">
    <source>
        <dbReference type="Pfam" id="PF01030"/>
    </source>
</evidence>
<dbReference type="GO" id="GO:0005886">
    <property type="term" value="C:plasma membrane"/>
    <property type="evidence" value="ECO:0007669"/>
    <property type="project" value="TreeGrafter"/>
</dbReference>
<reference evidence="8 9" key="1">
    <citation type="journal article" date="2018" name="New Phytol.">
        <title>Phylogenomics of Endogonaceae and evolution of mycorrhizas within Mucoromycota.</title>
        <authorList>
            <person name="Chang Y."/>
            <person name="Desiro A."/>
            <person name="Na H."/>
            <person name="Sandor L."/>
            <person name="Lipzen A."/>
            <person name="Clum A."/>
            <person name="Barry K."/>
            <person name="Grigoriev I.V."/>
            <person name="Martin F.M."/>
            <person name="Stajich J.E."/>
            <person name="Smith M.E."/>
            <person name="Bonito G."/>
            <person name="Spatafora J.W."/>
        </authorList>
    </citation>
    <scope>NUCLEOTIDE SEQUENCE [LARGE SCALE GENOMIC DNA]</scope>
    <source>
        <strain evidence="8 9">AD002</strain>
    </source>
</reference>
<evidence type="ECO:0000256" key="2">
    <source>
        <dbReference type="ARBA" id="ARBA00022512"/>
    </source>
</evidence>
<evidence type="ECO:0000313" key="8">
    <source>
        <dbReference type="EMBL" id="RUS34112.1"/>
    </source>
</evidence>
<dbReference type="Pfam" id="PF01030">
    <property type="entry name" value="Recep_L_domain"/>
    <property type="match status" value="1"/>
</dbReference>
<dbReference type="Gene3D" id="3.80.20.20">
    <property type="entry name" value="Receptor L-domain"/>
    <property type="match status" value="2"/>
</dbReference>
<evidence type="ECO:0000256" key="5">
    <source>
        <dbReference type="ARBA" id="ARBA00023180"/>
    </source>
</evidence>
<organism evidence="8 9">
    <name type="scientific">Jimgerdemannia flammicorona</name>
    <dbReference type="NCBI Taxonomy" id="994334"/>
    <lineage>
        <taxon>Eukaryota</taxon>
        <taxon>Fungi</taxon>
        <taxon>Fungi incertae sedis</taxon>
        <taxon>Mucoromycota</taxon>
        <taxon>Mucoromycotina</taxon>
        <taxon>Endogonomycetes</taxon>
        <taxon>Endogonales</taxon>
        <taxon>Endogonaceae</taxon>
        <taxon>Jimgerdemannia</taxon>
    </lineage>
</organism>
<feature type="domain" description="Receptor L-domain" evidence="7">
    <location>
        <begin position="30"/>
        <end position="102"/>
    </location>
</feature>
<name>A0A433QWD2_9FUNG</name>
<keyword evidence="4" id="KW-0732">Signal</keyword>
<gene>
    <name evidence="8" type="ORF">BC938DRAFT_482363</name>
</gene>
<evidence type="ECO:0000256" key="4">
    <source>
        <dbReference type="ARBA" id="ARBA00022729"/>
    </source>
</evidence>
<protein>
    <recommendedName>
        <fullName evidence="7">Receptor L-domain domain-containing protein</fullName>
    </recommendedName>
</protein>
<dbReference type="InterPro" id="IPR036941">
    <property type="entry name" value="Rcpt_L-dom_sf"/>
</dbReference>
<proteinExistence type="predicted"/>
<feature type="compositionally biased region" description="Polar residues" evidence="6">
    <location>
        <begin position="350"/>
        <end position="361"/>
    </location>
</feature>
<dbReference type="GO" id="GO:0031505">
    <property type="term" value="P:fungal-type cell wall organization"/>
    <property type="evidence" value="ECO:0007669"/>
    <property type="project" value="TreeGrafter"/>
</dbReference>
<keyword evidence="9" id="KW-1185">Reference proteome</keyword>
<evidence type="ECO:0000256" key="6">
    <source>
        <dbReference type="SAM" id="MobiDB-lite"/>
    </source>
</evidence>
<keyword evidence="5" id="KW-0325">Glycoprotein</keyword>
<dbReference type="InterPro" id="IPR051648">
    <property type="entry name" value="CWI-Assembly_Regulator"/>
</dbReference>
<dbReference type="GO" id="GO:0009986">
    <property type="term" value="C:cell surface"/>
    <property type="evidence" value="ECO:0007669"/>
    <property type="project" value="TreeGrafter"/>
</dbReference>
<dbReference type="SUPFAM" id="SSF52058">
    <property type="entry name" value="L domain-like"/>
    <property type="match status" value="2"/>
</dbReference>
<dbReference type="InterPro" id="IPR000494">
    <property type="entry name" value="Rcpt_L-dom"/>
</dbReference>
<sequence length="388" mass="40308">MLDISTGQAGAGCSRELPVQSQSDLDSISNCQTFTGTITIANLGIPTITLAGVQVINGNLLLANNLNTARVSFPNLQGVTGQLSITNHTVMSTLDMPALTDVDSFSVLVAPALDALVFPQGLNQVNSLHIADTYITKAAGLSFTRATSVIVSNNLYLKLVDLPRLELTKGIYVTANGQNSVDAPNLTTINNGTFDNVGALNLPSLSTVEGDLSFNQNAFQSLTFSNLTRIGGTLTIIANNQLANLSMPSLSFLGGALSIVNNTNLRSIIGFPQLQEVDGTVDVTGAFDSFQLPNINDVRGSMNVQTTSNQFKCSSIDGWQNGVVKGNGYVCKAAVANPKTGMDQPGAVGSQHSGGTSSRVSATSGIGRSASWAVAGIVTVSVGFSAFI</sequence>